<dbReference type="AlphaFoldDB" id="A0A803LLR9"/>
<dbReference type="PANTHER" id="PTHR45642:SF7">
    <property type="entry name" value="GDSL ESTERASE_LIPASE"/>
    <property type="match status" value="1"/>
</dbReference>
<dbReference type="InterPro" id="IPR050592">
    <property type="entry name" value="GDSL_lipolytic_enzyme"/>
</dbReference>
<evidence type="ECO:0000256" key="1">
    <source>
        <dbReference type="ARBA" id="ARBA00008668"/>
    </source>
</evidence>
<feature type="chain" id="PRO_5030697754" description="GDSL esterase/lipase" evidence="2">
    <location>
        <begin position="25"/>
        <end position="282"/>
    </location>
</feature>
<dbReference type="CDD" id="cd01837">
    <property type="entry name" value="SGNH_plant_lipase_like"/>
    <property type="match status" value="1"/>
</dbReference>
<accession>A0A803LLR9</accession>
<dbReference type="Pfam" id="PF00657">
    <property type="entry name" value="Lipase_GDSL"/>
    <property type="match status" value="1"/>
</dbReference>
<evidence type="ECO:0000313" key="3">
    <source>
        <dbReference type="EnsemblPlants" id="AUR62014916-RA:cds"/>
    </source>
</evidence>
<dbReference type="InterPro" id="IPR001087">
    <property type="entry name" value="GDSL"/>
</dbReference>
<feature type="signal peptide" evidence="2">
    <location>
        <begin position="1"/>
        <end position="24"/>
    </location>
</feature>
<dbReference type="InterPro" id="IPR036514">
    <property type="entry name" value="SGNH_hydro_sf"/>
</dbReference>
<evidence type="ECO:0000313" key="4">
    <source>
        <dbReference type="Proteomes" id="UP000596660"/>
    </source>
</evidence>
<dbReference type="PANTHER" id="PTHR45642">
    <property type="entry name" value="GDSL ESTERASE/LIPASE EXL3"/>
    <property type="match status" value="1"/>
</dbReference>
<dbReference type="Gramene" id="AUR62014916-RA">
    <property type="protein sequence ID" value="AUR62014916-RA:cds"/>
    <property type="gene ID" value="AUR62014916"/>
</dbReference>
<keyword evidence="4" id="KW-1185">Reference proteome</keyword>
<keyword evidence="2" id="KW-0732">Signal</keyword>
<reference evidence="3" key="1">
    <citation type="journal article" date="2017" name="Nature">
        <title>The genome of Chenopodium quinoa.</title>
        <authorList>
            <person name="Jarvis D.E."/>
            <person name="Ho Y.S."/>
            <person name="Lightfoot D.J."/>
            <person name="Schmoeckel S.M."/>
            <person name="Li B."/>
            <person name="Borm T.J.A."/>
            <person name="Ohyanagi H."/>
            <person name="Mineta K."/>
            <person name="Michell C.T."/>
            <person name="Saber N."/>
            <person name="Kharbatia N.M."/>
            <person name="Rupper R.R."/>
            <person name="Sharp A.R."/>
            <person name="Dally N."/>
            <person name="Boughton B.A."/>
            <person name="Woo Y.H."/>
            <person name="Gao G."/>
            <person name="Schijlen E.G.W.M."/>
            <person name="Guo X."/>
            <person name="Momin A.A."/>
            <person name="Negrao S."/>
            <person name="Al-Babili S."/>
            <person name="Gehring C."/>
            <person name="Roessner U."/>
            <person name="Jung C."/>
            <person name="Murphy K."/>
            <person name="Arold S.T."/>
            <person name="Gojobori T."/>
            <person name="van der Linden C.G."/>
            <person name="van Loo E.N."/>
            <person name="Jellen E.N."/>
            <person name="Maughan P.J."/>
            <person name="Tester M."/>
        </authorList>
    </citation>
    <scope>NUCLEOTIDE SEQUENCE [LARGE SCALE GENOMIC DNA]</scope>
    <source>
        <strain evidence="3">cv. PI 614886</strain>
    </source>
</reference>
<dbReference type="OMA" id="NYLASCM"/>
<dbReference type="RefSeq" id="XP_021726579.1">
    <property type="nucleotide sequence ID" value="XM_021870887.1"/>
</dbReference>
<gene>
    <name evidence="3" type="primary">LOC110693714</name>
</gene>
<protein>
    <recommendedName>
        <fullName evidence="5">GDSL esterase/lipase</fullName>
    </recommendedName>
</protein>
<dbReference type="InterPro" id="IPR035669">
    <property type="entry name" value="SGNH_plant_lipase-like"/>
</dbReference>
<name>A0A803LLR9_CHEQI</name>
<sequence length="282" mass="30566">MGLRTFCLGSILFFMLFMPTLLNALTVSEIRELRAKHRLSSLLVFGDSSVDPGNNNRITTSSKSNFLPYGKDFMGGHPTGRFSNGKLASDFVAEALGYAKTVPAFLDPNITKEDLLHAVSFASAGSGYDDLTANLTGMHKVGAKRIAVVGVPPLGCMPAVKTFVGDGVHCVDKINKAVLSLNLKIEKEMKAIQTQLNMKTLFIDAYKVVSSAINNPKKYGFSETTKGCCGTGTFEVGDACKGSETCKNPDKYVFWDAVHPSQMLYKILAQVTMKSIPSTFFC</sequence>
<evidence type="ECO:0008006" key="5">
    <source>
        <dbReference type="Google" id="ProtNLM"/>
    </source>
</evidence>
<dbReference type="GO" id="GO:0016788">
    <property type="term" value="F:hydrolase activity, acting on ester bonds"/>
    <property type="evidence" value="ECO:0007669"/>
    <property type="project" value="InterPro"/>
</dbReference>
<proteinExistence type="inferred from homology"/>
<dbReference type="Proteomes" id="UP000596660">
    <property type="component" value="Unplaced"/>
</dbReference>
<dbReference type="GeneID" id="110693714"/>
<evidence type="ECO:0000256" key="2">
    <source>
        <dbReference type="SAM" id="SignalP"/>
    </source>
</evidence>
<comment type="similarity">
    <text evidence="1">Belongs to the 'GDSL' lipolytic enzyme family.</text>
</comment>
<organism evidence="3 4">
    <name type="scientific">Chenopodium quinoa</name>
    <name type="common">Quinoa</name>
    <dbReference type="NCBI Taxonomy" id="63459"/>
    <lineage>
        <taxon>Eukaryota</taxon>
        <taxon>Viridiplantae</taxon>
        <taxon>Streptophyta</taxon>
        <taxon>Embryophyta</taxon>
        <taxon>Tracheophyta</taxon>
        <taxon>Spermatophyta</taxon>
        <taxon>Magnoliopsida</taxon>
        <taxon>eudicotyledons</taxon>
        <taxon>Gunneridae</taxon>
        <taxon>Pentapetalae</taxon>
        <taxon>Caryophyllales</taxon>
        <taxon>Chenopodiaceae</taxon>
        <taxon>Chenopodioideae</taxon>
        <taxon>Atripliceae</taxon>
        <taxon>Chenopodium</taxon>
    </lineage>
</organism>
<dbReference type="EnsemblPlants" id="AUR62014916-RA">
    <property type="protein sequence ID" value="AUR62014916-RA:cds"/>
    <property type="gene ID" value="AUR62014916"/>
</dbReference>
<dbReference type="Gene3D" id="3.40.50.1110">
    <property type="entry name" value="SGNH hydrolase"/>
    <property type="match status" value="1"/>
</dbReference>
<reference evidence="3" key="2">
    <citation type="submission" date="2021-03" db="UniProtKB">
        <authorList>
            <consortium name="EnsemblPlants"/>
        </authorList>
    </citation>
    <scope>IDENTIFICATION</scope>
</reference>